<gene>
    <name evidence="5" type="ORF">GTS_07740</name>
</gene>
<evidence type="ECO:0000259" key="3">
    <source>
        <dbReference type="Pfam" id="PF00501"/>
    </source>
</evidence>
<reference evidence="6" key="1">
    <citation type="submission" date="2019-04" db="EMBL/GenBank/DDBJ databases">
        <title>Draft genome sequence of Pseudonocardiaceae bacterium SL3-2-4.</title>
        <authorList>
            <person name="Ningsih F."/>
            <person name="Yokota A."/>
            <person name="Sakai Y."/>
            <person name="Nanatani K."/>
            <person name="Yabe S."/>
            <person name="Oetari A."/>
            <person name="Sjamsuridzal W."/>
        </authorList>
    </citation>
    <scope>NUCLEOTIDE SEQUENCE [LARGE SCALE GENOMIC DNA]</scope>
    <source>
        <strain evidence="6">SL3-2-4</strain>
    </source>
</reference>
<feature type="domain" description="AMP-dependent synthetase/ligase" evidence="3">
    <location>
        <begin position="14"/>
        <end position="404"/>
    </location>
</feature>
<dbReference type="Gene3D" id="3.30.300.30">
    <property type="match status" value="1"/>
</dbReference>
<dbReference type="FunFam" id="3.30.300.30:FF:000008">
    <property type="entry name" value="2,3-dihydroxybenzoate-AMP ligase"/>
    <property type="match status" value="1"/>
</dbReference>
<comment type="similarity">
    <text evidence="1">Belongs to the ATP-dependent AMP-binding enzyme family.</text>
</comment>
<accession>A0A4D4IY34</accession>
<evidence type="ECO:0000313" key="6">
    <source>
        <dbReference type="Proteomes" id="UP000298860"/>
    </source>
</evidence>
<dbReference type="Proteomes" id="UP000298860">
    <property type="component" value="Unassembled WGS sequence"/>
</dbReference>
<keyword evidence="6" id="KW-1185">Reference proteome</keyword>
<evidence type="ECO:0000313" key="5">
    <source>
        <dbReference type="EMBL" id="GDY29141.1"/>
    </source>
</evidence>
<dbReference type="InterPro" id="IPR025110">
    <property type="entry name" value="AMP-bd_C"/>
</dbReference>
<dbReference type="PANTHER" id="PTHR43201:SF5">
    <property type="entry name" value="MEDIUM-CHAIN ACYL-COA LIGASE ACSF2, MITOCHONDRIAL"/>
    <property type="match status" value="1"/>
</dbReference>
<protein>
    <submittedName>
        <fullName evidence="5">Acyl-CoA synthetase</fullName>
    </submittedName>
</protein>
<comment type="caution">
    <text evidence="5">The sequence shown here is derived from an EMBL/GenBank/DDBJ whole genome shotgun (WGS) entry which is preliminary data.</text>
</comment>
<dbReference type="NCBIfam" id="NF005801">
    <property type="entry name" value="PRK07656.1"/>
    <property type="match status" value="1"/>
</dbReference>
<dbReference type="InterPro" id="IPR042099">
    <property type="entry name" value="ANL_N_sf"/>
</dbReference>
<evidence type="ECO:0000256" key="1">
    <source>
        <dbReference type="ARBA" id="ARBA00006432"/>
    </source>
</evidence>
<feature type="domain" description="AMP-binding enzyme C-terminal" evidence="4">
    <location>
        <begin position="455"/>
        <end position="530"/>
    </location>
</feature>
<dbReference type="EMBL" id="BJFL01000002">
    <property type="protein sequence ID" value="GDY29141.1"/>
    <property type="molecule type" value="Genomic_DNA"/>
</dbReference>
<dbReference type="GO" id="GO:0031956">
    <property type="term" value="F:medium-chain fatty acid-CoA ligase activity"/>
    <property type="evidence" value="ECO:0007669"/>
    <property type="project" value="TreeGrafter"/>
</dbReference>
<dbReference type="InterPro" id="IPR000873">
    <property type="entry name" value="AMP-dep_synth/lig_dom"/>
</dbReference>
<evidence type="ECO:0000259" key="4">
    <source>
        <dbReference type="Pfam" id="PF13193"/>
    </source>
</evidence>
<name>A0A4D4IY34_9PSEU</name>
<proteinExistence type="inferred from homology"/>
<dbReference type="PANTHER" id="PTHR43201">
    <property type="entry name" value="ACYL-COA SYNTHETASE"/>
    <property type="match status" value="1"/>
</dbReference>
<dbReference type="SUPFAM" id="SSF56801">
    <property type="entry name" value="Acetyl-CoA synthetase-like"/>
    <property type="match status" value="1"/>
</dbReference>
<dbReference type="Gene3D" id="3.40.50.12780">
    <property type="entry name" value="N-terminal domain of ligase-like"/>
    <property type="match status" value="1"/>
</dbReference>
<dbReference type="OrthoDB" id="9803968at2"/>
<dbReference type="GO" id="GO:0006631">
    <property type="term" value="P:fatty acid metabolic process"/>
    <property type="evidence" value="ECO:0007669"/>
    <property type="project" value="TreeGrafter"/>
</dbReference>
<organism evidence="5 6">
    <name type="scientific">Gandjariella thermophila</name>
    <dbReference type="NCBI Taxonomy" id="1931992"/>
    <lineage>
        <taxon>Bacteria</taxon>
        <taxon>Bacillati</taxon>
        <taxon>Actinomycetota</taxon>
        <taxon>Actinomycetes</taxon>
        <taxon>Pseudonocardiales</taxon>
        <taxon>Pseudonocardiaceae</taxon>
        <taxon>Gandjariella</taxon>
    </lineage>
</organism>
<dbReference type="InterPro" id="IPR020845">
    <property type="entry name" value="AMP-binding_CS"/>
</dbReference>
<keyword evidence="2" id="KW-0436">Ligase</keyword>
<sequence>MSLDDASTIPAAVARAAARFGDAEAVVDGSVRLTYAELHDRVRTLARLFLARGVEPGDRVAVCAPNTHHWAVAALGALYAGATLVPVNTRFTGPETLDVVRRSRARTLAVAGPFLGTDRLAELRRAAAAEPDGSPDPADPVPGLPAVRTVLRIPTEEPAEPTAGAIEWNEIDAYADMLTTADADARAEAVDPDGVSDILFTSGTTGRSKGAMSAHRQALAVAEAWADCGEVTAADRYLVINPFFHSFGYKAGILVCLLRGATLVPQPVFDVERAMKLVDAERITVLPGPPTIYQTMLDHPSRDTFDLSTLRLAVTGAATVPVALIERMRAELSFRTVLTAYGLTEAVVATMCRPGDDADRVARTSGRAAAGFEVRVADPDGNPLPPGEPGEVLLRGPNVMLGYLDDPEATGQAIDRDGWLHTGDVGRLDRRGYLTITDRLKDMYICGGFNVYPAEVEQVLARLSGVADSAVVGVPDDRLGEVGKAYVVTRPGHELSTEDVIGHCRTRLANYKVPRHVEFRTQLPRNPGGKVLKRQLREESQQS</sequence>
<dbReference type="Pfam" id="PF13193">
    <property type="entry name" value="AMP-binding_C"/>
    <property type="match status" value="1"/>
</dbReference>
<dbReference type="Pfam" id="PF00501">
    <property type="entry name" value="AMP-binding"/>
    <property type="match status" value="1"/>
</dbReference>
<dbReference type="RefSeq" id="WP_137812295.1">
    <property type="nucleotide sequence ID" value="NZ_BJFL01000002.1"/>
</dbReference>
<evidence type="ECO:0000256" key="2">
    <source>
        <dbReference type="ARBA" id="ARBA00022598"/>
    </source>
</evidence>
<dbReference type="AlphaFoldDB" id="A0A4D4IY34"/>
<dbReference type="PROSITE" id="PS00455">
    <property type="entry name" value="AMP_BINDING"/>
    <property type="match status" value="1"/>
</dbReference>
<dbReference type="InterPro" id="IPR045851">
    <property type="entry name" value="AMP-bd_C_sf"/>
</dbReference>